<dbReference type="InterPro" id="IPR051461">
    <property type="entry name" value="UPF0750_membrane"/>
</dbReference>
<dbReference type="PIRSF" id="PIRSF006483">
    <property type="entry name" value="Membrane_protein_YitT"/>
    <property type="match status" value="1"/>
</dbReference>
<sequence>MREKIENFIAMSGATLLIAVGTYFFKFPNNFTFGGITGLAVLIAKTGLISAADFSFVANMSLLILGAVILGKKFVAKTAYCSVLLSVALSLFERIFPMNQPFTNQPMLEVMFAIALPALGSAILFNIGSSSGGTDIIAMILKKFTSVDIGRALVCSDIAITVAGFFIFDVKTGLYSCFGLIIRSFLVDSFIESLNLSKYFNVVCSNPEPICDYIVHSLGRGATICEAHGAFTGEQRYIIFTALNRQQAIKLRNFIKEKDPSSFILISNTSEIIGKGFHSI</sequence>
<evidence type="ECO:0000256" key="5">
    <source>
        <dbReference type="ARBA" id="ARBA00023136"/>
    </source>
</evidence>
<name>A0A173S5F0_9FIRM</name>
<comment type="subcellular location">
    <subcellularLocation>
        <location evidence="1">Cell membrane</location>
        <topology evidence="1">Multi-pass membrane protein</topology>
    </subcellularLocation>
</comment>
<dbReference type="PANTHER" id="PTHR33545">
    <property type="entry name" value="UPF0750 MEMBRANE PROTEIN YITT-RELATED"/>
    <property type="match status" value="1"/>
</dbReference>
<evidence type="ECO:0000313" key="7">
    <source>
        <dbReference type="Proteomes" id="UP000095727"/>
    </source>
</evidence>
<protein>
    <submittedName>
        <fullName evidence="6">Uncharacterized BCR, YitT family COG1284</fullName>
    </submittedName>
</protein>
<dbReference type="InterPro" id="IPR003740">
    <property type="entry name" value="YitT"/>
</dbReference>
<evidence type="ECO:0000256" key="2">
    <source>
        <dbReference type="ARBA" id="ARBA00022475"/>
    </source>
</evidence>
<dbReference type="AlphaFoldDB" id="A0A173S5F0"/>
<gene>
    <name evidence="6" type="ORF">ERS852574_01077</name>
</gene>
<keyword evidence="2" id="KW-1003">Cell membrane</keyword>
<accession>A0A173S5F0</accession>
<evidence type="ECO:0000256" key="1">
    <source>
        <dbReference type="ARBA" id="ARBA00004651"/>
    </source>
</evidence>
<dbReference type="PANTHER" id="PTHR33545:SF5">
    <property type="entry name" value="UPF0750 MEMBRANE PROTEIN YITT"/>
    <property type="match status" value="1"/>
</dbReference>
<dbReference type="EMBL" id="CYXR01000006">
    <property type="protein sequence ID" value="CUM84558.1"/>
    <property type="molecule type" value="Genomic_DNA"/>
</dbReference>
<dbReference type="Pfam" id="PF10035">
    <property type="entry name" value="DUF2179"/>
    <property type="match status" value="1"/>
</dbReference>
<reference evidence="6 7" key="1">
    <citation type="submission" date="2015-09" db="EMBL/GenBank/DDBJ databases">
        <authorList>
            <consortium name="Pathogen Informatics"/>
        </authorList>
    </citation>
    <scope>NUCLEOTIDE SEQUENCE [LARGE SCALE GENOMIC DNA]</scope>
    <source>
        <strain evidence="6 7">2789STDY5834962</strain>
    </source>
</reference>
<organism evidence="6 7">
    <name type="scientific">Coprococcus comes</name>
    <dbReference type="NCBI Taxonomy" id="410072"/>
    <lineage>
        <taxon>Bacteria</taxon>
        <taxon>Bacillati</taxon>
        <taxon>Bacillota</taxon>
        <taxon>Clostridia</taxon>
        <taxon>Lachnospirales</taxon>
        <taxon>Lachnospiraceae</taxon>
        <taxon>Coprococcus</taxon>
    </lineage>
</organism>
<dbReference type="Gene3D" id="3.30.70.120">
    <property type="match status" value="1"/>
</dbReference>
<dbReference type="Proteomes" id="UP000095727">
    <property type="component" value="Unassembled WGS sequence"/>
</dbReference>
<dbReference type="RefSeq" id="WP_055156047.1">
    <property type="nucleotide sequence ID" value="NZ_CYXR01000006.1"/>
</dbReference>
<keyword evidence="4" id="KW-1133">Transmembrane helix</keyword>
<keyword evidence="3" id="KW-0812">Transmembrane</keyword>
<dbReference type="InterPro" id="IPR015867">
    <property type="entry name" value="N-reg_PII/ATP_PRibTrfase_C"/>
</dbReference>
<evidence type="ECO:0000313" key="6">
    <source>
        <dbReference type="EMBL" id="CUM84558.1"/>
    </source>
</evidence>
<evidence type="ECO:0000256" key="3">
    <source>
        <dbReference type="ARBA" id="ARBA00022692"/>
    </source>
</evidence>
<evidence type="ECO:0000256" key="4">
    <source>
        <dbReference type="ARBA" id="ARBA00022989"/>
    </source>
</evidence>
<proteinExistence type="predicted"/>
<dbReference type="GO" id="GO:0005886">
    <property type="term" value="C:plasma membrane"/>
    <property type="evidence" value="ECO:0007669"/>
    <property type="project" value="UniProtKB-SubCell"/>
</dbReference>
<dbReference type="Pfam" id="PF02588">
    <property type="entry name" value="YitT_membrane"/>
    <property type="match status" value="1"/>
</dbReference>
<dbReference type="InterPro" id="IPR019264">
    <property type="entry name" value="DUF2179"/>
</dbReference>
<keyword evidence="5" id="KW-0472">Membrane</keyword>